<dbReference type="InterPro" id="IPR036291">
    <property type="entry name" value="NAD(P)-bd_dom_sf"/>
</dbReference>
<dbReference type="Proteomes" id="UP000622245">
    <property type="component" value="Unassembled WGS sequence"/>
</dbReference>
<comment type="similarity">
    <text evidence="1">Belongs to the short-chain dehydrogenases/reductases (SDR) family.</text>
</comment>
<name>A0ABS1Y9K1_9ACTN</name>
<dbReference type="SMART" id="SM00822">
    <property type="entry name" value="PKS_KR"/>
    <property type="match status" value="1"/>
</dbReference>
<evidence type="ECO:0000256" key="1">
    <source>
        <dbReference type="ARBA" id="ARBA00006484"/>
    </source>
</evidence>
<dbReference type="InterPro" id="IPR002347">
    <property type="entry name" value="SDR_fam"/>
</dbReference>
<dbReference type="PANTHER" id="PTHR42760:SF78">
    <property type="entry name" value="3-OXOACYL-[ACYL-CARRIER-PROTEIN] REDUCTASE [NADH]"/>
    <property type="match status" value="1"/>
</dbReference>
<evidence type="ECO:0000313" key="4">
    <source>
        <dbReference type="Proteomes" id="UP000622245"/>
    </source>
</evidence>
<evidence type="ECO:0000313" key="3">
    <source>
        <dbReference type="EMBL" id="MBM0274070.1"/>
    </source>
</evidence>
<gene>
    <name evidence="3" type="ORF">JM949_00640</name>
</gene>
<protein>
    <submittedName>
        <fullName evidence="3">3-oxoacyl-ACP reductase</fullName>
    </submittedName>
</protein>
<comment type="caution">
    <text evidence="3">The sequence shown here is derived from an EMBL/GenBank/DDBJ whole genome shotgun (WGS) entry which is preliminary data.</text>
</comment>
<dbReference type="PROSITE" id="PS00061">
    <property type="entry name" value="ADH_SHORT"/>
    <property type="match status" value="1"/>
</dbReference>
<dbReference type="PANTHER" id="PTHR42760">
    <property type="entry name" value="SHORT-CHAIN DEHYDROGENASES/REDUCTASES FAMILY MEMBER"/>
    <property type="match status" value="1"/>
</dbReference>
<dbReference type="Pfam" id="PF13561">
    <property type="entry name" value="adh_short_C2"/>
    <property type="match status" value="1"/>
</dbReference>
<dbReference type="SUPFAM" id="SSF51735">
    <property type="entry name" value="NAD(P)-binding Rossmann-fold domains"/>
    <property type="match status" value="1"/>
</dbReference>
<dbReference type="NCBIfam" id="NF006110">
    <property type="entry name" value="PRK08261.1"/>
    <property type="match status" value="1"/>
</dbReference>
<dbReference type="EMBL" id="JAEVHL010000002">
    <property type="protein sequence ID" value="MBM0274070.1"/>
    <property type="molecule type" value="Genomic_DNA"/>
</dbReference>
<dbReference type="RefSeq" id="WP_203146506.1">
    <property type="nucleotide sequence ID" value="NZ_JAEVHL010000002.1"/>
</dbReference>
<evidence type="ECO:0000259" key="2">
    <source>
        <dbReference type="SMART" id="SM00822"/>
    </source>
</evidence>
<keyword evidence="4" id="KW-1185">Reference proteome</keyword>
<dbReference type="InterPro" id="IPR020904">
    <property type="entry name" value="Sc_DH/Rdtase_CS"/>
</dbReference>
<organism evidence="3 4">
    <name type="scientific">Micromonospora tarensis</name>
    <dbReference type="NCBI Taxonomy" id="2806100"/>
    <lineage>
        <taxon>Bacteria</taxon>
        <taxon>Bacillati</taxon>
        <taxon>Actinomycetota</taxon>
        <taxon>Actinomycetes</taxon>
        <taxon>Micromonosporales</taxon>
        <taxon>Micromonosporaceae</taxon>
        <taxon>Micromonospora</taxon>
    </lineage>
</organism>
<dbReference type="PRINTS" id="PR00080">
    <property type="entry name" value="SDRFAMILY"/>
</dbReference>
<dbReference type="PRINTS" id="PR00081">
    <property type="entry name" value="GDHRDH"/>
</dbReference>
<dbReference type="Gene3D" id="3.40.50.720">
    <property type="entry name" value="NAD(P)-binding Rossmann-like Domain"/>
    <property type="match status" value="2"/>
</dbReference>
<sequence length="448" mass="46488">MTDRYASFVQSAAGRALVKRLGLPDPPRLRRHHPGDPLLPGPALLGAATGGWLAEPVAAILTGAGVELPDDAGAADRFGALVYDATGITDSTDLRQLYDFFHPRARSVLPSGRVIVLGTPPQECPTPREATAQRALEGLVRSIGKEFGRGVTAQLVYVTGAEGTTHTSLESTLRFLLSGRSAYVSGQVIRVGANAATAPADWDRPLDGQVVLVTGAARGIGAALAKVLARDGARVVALDIPAAGDALAAVANDIGGTALQLDLTAPDAPTRLAEHLAGRHGRVDVVVHNAGITRDKTLGRMDADRWDQVIDVNLSSQERINDVLLARELIPTGGRIVSVSSIAGIAGNRGQTNYATSKAGVIGLVDALAPALRERGISVNAVAPGFIETRLTARIPLVVREAGRRMNSLAQGGLPVDVAETISWLAWPASGAVSGNVIRVCGQSLLGA</sequence>
<feature type="domain" description="Ketoreductase" evidence="2">
    <location>
        <begin position="209"/>
        <end position="385"/>
    </location>
</feature>
<proteinExistence type="inferred from homology"/>
<accession>A0ABS1Y9K1</accession>
<reference evidence="3 4" key="1">
    <citation type="submission" date="2021-01" db="EMBL/GenBank/DDBJ databases">
        <title>Draft genome sequence of Micromonospora sp. strain STR1s_6.</title>
        <authorList>
            <person name="Karlyshev A."/>
            <person name="Jawad R."/>
        </authorList>
    </citation>
    <scope>NUCLEOTIDE SEQUENCE [LARGE SCALE GENOMIC DNA]</scope>
    <source>
        <strain evidence="3 4">STR1S-6</strain>
    </source>
</reference>
<dbReference type="InterPro" id="IPR057326">
    <property type="entry name" value="KR_dom"/>
</dbReference>